<protein>
    <submittedName>
        <fullName evidence="2">Uncharacterized protein</fullName>
    </submittedName>
</protein>
<comment type="caution">
    <text evidence="2">The sequence shown here is derived from an EMBL/GenBank/DDBJ whole genome shotgun (WGS) entry which is preliminary data.</text>
</comment>
<accession>A0ABP2SPE8</accession>
<evidence type="ECO:0000256" key="1">
    <source>
        <dbReference type="SAM" id="MobiDB-lite"/>
    </source>
</evidence>
<evidence type="ECO:0000313" key="3">
    <source>
        <dbReference type="Proteomes" id="UP000009359"/>
    </source>
</evidence>
<reference evidence="2 3" key="1">
    <citation type="journal article" date="2013" name="Genome Announc.">
        <title>Whole Genome Sequencing and Comparative Analysis of Bartonella bacilliformis Strain INS, the Causative Agent of Carrion's Disease.</title>
        <authorList>
            <person name="Tarazona D."/>
            <person name="Padilla C."/>
            <person name="Caceres O."/>
            <person name="Montenegro J.D."/>
            <person name="Bailon H."/>
            <person name="Ventura G."/>
            <person name="Mendoza G."/>
            <person name="Anaya E."/>
            <person name="Guio H."/>
        </authorList>
    </citation>
    <scope>NUCLEOTIDE SEQUENCE [LARGE SCALE GENOMIC DNA]</scope>
    <source>
        <strain evidence="2 3">INS</strain>
    </source>
</reference>
<feature type="region of interest" description="Disordered" evidence="1">
    <location>
        <begin position="1"/>
        <end position="35"/>
    </location>
</feature>
<dbReference type="EMBL" id="AMQK01000003">
    <property type="protein sequence ID" value="EKS46067.1"/>
    <property type="molecule type" value="Genomic_DNA"/>
</dbReference>
<keyword evidence="3" id="KW-1185">Reference proteome</keyword>
<organism evidence="2 3">
    <name type="scientific">Bartonella bacilliformis INS</name>
    <dbReference type="NCBI Taxonomy" id="1206782"/>
    <lineage>
        <taxon>Bacteria</taxon>
        <taxon>Pseudomonadati</taxon>
        <taxon>Pseudomonadota</taxon>
        <taxon>Alphaproteobacteria</taxon>
        <taxon>Hyphomicrobiales</taxon>
        <taxon>Bartonellaceae</taxon>
        <taxon>Bartonella</taxon>
    </lineage>
</organism>
<evidence type="ECO:0000313" key="2">
    <source>
        <dbReference type="EMBL" id="EKS46067.1"/>
    </source>
</evidence>
<feature type="compositionally biased region" description="Basic residues" evidence="1">
    <location>
        <begin position="17"/>
        <end position="33"/>
    </location>
</feature>
<proteinExistence type="predicted"/>
<dbReference type="Proteomes" id="UP000009359">
    <property type="component" value="Unassembled WGS sequence"/>
</dbReference>
<gene>
    <name evidence="2" type="ORF">BbINS_00855</name>
</gene>
<sequence>MKKERFKKAAGAEHGLRERKKNRAQPKRRRRPLHTAWPICMSHGLRGWRKDVASEGKKCWYEV</sequence>
<name>A0ABP2SPE8_BARBA</name>